<evidence type="ECO:0000256" key="7">
    <source>
        <dbReference type="SAM" id="MobiDB-lite"/>
    </source>
</evidence>
<keyword evidence="10" id="KW-1185">Reference proteome</keyword>
<evidence type="ECO:0000313" key="10">
    <source>
        <dbReference type="Proteomes" id="UP000271241"/>
    </source>
</evidence>
<comment type="function">
    <text evidence="6">Involved in nucleotide metabolism via production of dUMP, the immediate precursor of thymidine nucleotides, and decreases the intracellular concentration of dUTP so that uracil cannot be incorporated into DNA.</text>
</comment>
<comment type="similarity">
    <text evidence="2 6">Belongs to the dUTPase family.</text>
</comment>
<dbReference type="InterPro" id="IPR029054">
    <property type="entry name" value="dUTPase-like"/>
</dbReference>
<dbReference type="GO" id="GO:0046081">
    <property type="term" value="P:dUTP catabolic process"/>
    <property type="evidence" value="ECO:0007669"/>
    <property type="project" value="UniProtKB-UniRule"/>
</dbReference>
<dbReference type="STRING" id="78915.A0A4V1IVU1"/>
<comment type="catalytic activity">
    <reaction evidence="6">
        <text>dUTP + H2O = dUMP + diphosphate + H(+)</text>
        <dbReference type="Rhea" id="RHEA:10248"/>
        <dbReference type="ChEBI" id="CHEBI:15377"/>
        <dbReference type="ChEBI" id="CHEBI:15378"/>
        <dbReference type="ChEBI" id="CHEBI:33019"/>
        <dbReference type="ChEBI" id="CHEBI:61555"/>
        <dbReference type="ChEBI" id="CHEBI:246422"/>
        <dbReference type="EC" id="3.6.1.23"/>
    </reaction>
</comment>
<feature type="domain" description="dUTPase-like" evidence="8">
    <location>
        <begin position="27"/>
        <end position="155"/>
    </location>
</feature>
<dbReference type="AlphaFoldDB" id="A0A4V1IVU1"/>
<dbReference type="EMBL" id="KZ993204">
    <property type="protein sequence ID" value="RKP05239.1"/>
    <property type="molecule type" value="Genomic_DNA"/>
</dbReference>
<dbReference type="UniPathway" id="UPA00610">
    <property type="reaction ID" value="UER00666"/>
</dbReference>
<keyword evidence="6" id="KW-0460">Magnesium</keyword>
<dbReference type="CDD" id="cd07557">
    <property type="entry name" value="trimeric_dUTPase"/>
    <property type="match status" value="1"/>
</dbReference>
<dbReference type="Pfam" id="PF00692">
    <property type="entry name" value="dUTPase"/>
    <property type="match status" value="1"/>
</dbReference>
<dbReference type="SUPFAM" id="SSF51283">
    <property type="entry name" value="dUTPase-like"/>
    <property type="match status" value="1"/>
</dbReference>
<gene>
    <name evidence="9" type="ORF">THASP1DRAFT_20039</name>
</gene>
<name>A0A4V1IVU1_9FUNG</name>
<evidence type="ECO:0000256" key="2">
    <source>
        <dbReference type="ARBA" id="ARBA00006581"/>
    </source>
</evidence>
<dbReference type="Gene3D" id="2.70.40.10">
    <property type="match status" value="1"/>
</dbReference>
<keyword evidence="5 6" id="KW-0546">Nucleotide metabolism</keyword>
<sequence>MSQPPIVATATMNQPEQHLRVRLLSDKAKLPQRATANAAGYDLFAARDVQIPSKEQRLIPTDIAVEFPPGVYGRIAPRSSLAAKHALTVHAGVIDADYRGNLQVLLFNFGRHQITLCAGDRIAQLILECHLTPPIKMVQRLSPTSRGERGWGSTGLTALEDKPNAGCDRPARQHA</sequence>
<dbReference type="OrthoDB" id="419889at2759"/>
<proteinExistence type="inferred from homology"/>
<reference evidence="10" key="1">
    <citation type="journal article" date="2018" name="Nat. Microbiol.">
        <title>Leveraging single-cell genomics to expand the fungal tree of life.</title>
        <authorList>
            <person name="Ahrendt S.R."/>
            <person name="Quandt C.A."/>
            <person name="Ciobanu D."/>
            <person name="Clum A."/>
            <person name="Salamov A."/>
            <person name="Andreopoulos B."/>
            <person name="Cheng J.F."/>
            <person name="Woyke T."/>
            <person name="Pelin A."/>
            <person name="Henrissat B."/>
            <person name="Reynolds N.K."/>
            <person name="Benny G.L."/>
            <person name="Smith M.E."/>
            <person name="James T.Y."/>
            <person name="Grigoriev I.V."/>
        </authorList>
    </citation>
    <scope>NUCLEOTIDE SEQUENCE [LARGE SCALE GENOMIC DNA]</scope>
    <source>
        <strain evidence="10">RSA 1356</strain>
    </source>
</reference>
<evidence type="ECO:0000259" key="8">
    <source>
        <dbReference type="Pfam" id="PF00692"/>
    </source>
</evidence>
<evidence type="ECO:0000256" key="4">
    <source>
        <dbReference type="ARBA" id="ARBA00022801"/>
    </source>
</evidence>
<dbReference type="PANTHER" id="PTHR11241">
    <property type="entry name" value="DEOXYURIDINE 5'-TRIPHOSPHATE NUCLEOTIDOHYDROLASE"/>
    <property type="match status" value="1"/>
</dbReference>
<comment type="cofactor">
    <cofactor evidence="6">
        <name>Mg(2+)</name>
        <dbReference type="ChEBI" id="CHEBI:18420"/>
    </cofactor>
</comment>
<dbReference type="InterPro" id="IPR036157">
    <property type="entry name" value="dUTPase-like_sf"/>
</dbReference>
<evidence type="ECO:0000256" key="5">
    <source>
        <dbReference type="ARBA" id="ARBA00023080"/>
    </source>
</evidence>
<dbReference type="GO" id="GO:0006226">
    <property type="term" value="P:dUMP biosynthetic process"/>
    <property type="evidence" value="ECO:0007669"/>
    <property type="project" value="UniProtKB-UniRule"/>
</dbReference>
<evidence type="ECO:0000256" key="3">
    <source>
        <dbReference type="ARBA" id="ARBA00011233"/>
    </source>
</evidence>
<dbReference type="InterPro" id="IPR008181">
    <property type="entry name" value="dUTPase"/>
</dbReference>
<dbReference type="NCBIfam" id="NF001862">
    <property type="entry name" value="PRK00601.1"/>
    <property type="match status" value="1"/>
</dbReference>
<comment type="pathway">
    <text evidence="1 6">Pyrimidine metabolism; dUMP biosynthesis; dUMP from dCTP (dUTP route): step 2/2.</text>
</comment>
<dbReference type="NCBIfam" id="TIGR00576">
    <property type="entry name" value="dut"/>
    <property type="match status" value="1"/>
</dbReference>
<organism evidence="9 10">
    <name type="scientific">Thamnocephalis sphaerospora</name>
    <dbReference type="NCBI Taxonomy" id="78915"/>
    <lineage>
        <taxon>Eukaryota</taxon>
        <taxon>Fungi</taxon>
        <taxon>Fungi incertae sedis</taxon>
        <taxon>Zoopagomycota</taxon>
        <taxon>Zoopagomycotina</taxon>
        <taxon>Zoopagomycetes</taxon>
        <taxon>Zoopagales</taxon>
        <taxon>Sigmoideomycetaceae</taxon>
        <taxon>Thamnocephalis</taxon>
    </lineage>
</organism>
<accession>A0A4V1IVU1</accession>
<evidence type="ECO:0000313" key="9">
    <source>
        <dbReference type="EMBL" id="RKP05239.1"/>
    </source>
</evidence>
<protein>
    <recommendedName>
        <fullName evidence="6">Deoxyuridine 5'-triphosphate nucleotidohydrolase</fullName>
        <shortName evidence="6">dUTPase</shortName>
        <ecNumber evidence="6">3.6.1.23</ecNumber>
    </recommendedName>
    <alternativeName>
        <fullName evidence="6">dUTP pyrophosphatase</fullName>
    </alternativeName>
</protein>
<dbReference type="GO" id="GO:0000287">
    <property type="term" value="F:magnesium ion binding"/>
    <property type="evidence" value="ECO:0007669"/>
    <property type="project" value="UniProtKB-UniRule"/>
</dbReference>
<comment type="subunit">
    <text evidence="3 6">Homotrimer.</text>
</comment>
<keyword evidence="6" id="KW-0479">Metal-binding</keyword>
<dbReference type="GO" id="GO:0004170">
    <property type="term" value="F:dUTP diphosphatase activity"/>
    <property type="evidence" value="ECO:0007669"/>
    <property type="project" value="UniProtKB-UniRule"/>
</dbReference>
<feature type="region of interest" description="Disordered" evidence="7">
    <location>
        <begin position="140"/>
        <end position="175"/>
    </location>
</feature>
<dbReference type="PANTHER" id="PTHR11241:SF0">
    <property type="entry name" value="DEOXYURIDINE 5'-TRIPHOSPHATE NUCLEOTIDOHYDROLASE"/>
    <property type="match status" value="1"/>
</dbReference>
<dbReference type="EC" id="3.6.1.23" evidence="6"/>
<keyword evidence="4 6" id="KW-0378">Hydrolase</keyword>
<dbReference type="InterPro" id="IPR033704">
    <property type="entry name" value="dUTPase_trimeric"/>
</dbReference>
<evidence type="ECO:0000256" key="1">
    <source>
        <dbReference type="ARBA" id="ARBA00005142"/>
    </source>
</evidence>
<dbReference type="Proteomes" id="UP000271241">
    <property type="component" value="Unassembled WGS sequence"/>
</dbReference>
<evidence type="ECO:0000256" key="6">
    <source>
        <dbReference type="RuleBase" id="RU367024"/>
    </source>
</evidence>